<dbReference type="PANTHER" id="PTHR30290:SF9">
    <property type="entry name" value="OLIGOPEPTIDE-BINDING PROTEIN APPA"/>
    <property type="match status" value="1"/>
</dbReference>
<evidence type="ECO:0000313" key="8">
    <source>
        <dbReference type="Proteomes" id="UP000246004"/>
    </source>
</evidence>
<organism evidence="5 7">
    <name type="scientific">Methanosphaera cuniculi</name>
    <dbReference type="NCBI Taxonomy" id="1077256"/>
    <lineage>
        <taxon>Archaea</taxon>
        <taxon>Methanobacteriati</taxon>
        <taxon>Methanobacteriota</taxon>
        <taxon>Methanomada group</taxon>
        <taxon>Methanobacteria</taxon>
        <taxon>Methanobacteriales</taxon>
        <taxon>Methanobacteriaceae</taxon>
        <taxon>Methanosphaera</taxon>
    </lineage>
</organism>
<dbReference type="GO" id="GO:1904680">
    <property type="term" value="F:peptide transmembrane transporter activity"/>
    <property type="evidence" value="ECO:0007669"/>
    <property type="project" value="TreeGrafter"/>
</dbReference>
<dbReference type="Gene3D" id="3.10.105.10">
    <property type="entry name" value="Dipeptide-binding Protein, Domain 3"/>
    <property type="match status" value="1"/>
</dbReference>
<keyword evidence="2" id="KW-0813">Transport</keyword>
<dbReference type="AlphaFoldDB" id="A0A2A2HCJ7"/>
<evidence type="ECO:0000256" key="1">
    <source>
        <dbReference type="ARBA" id="ARBA00005695"/>
    </source>
</evidence>
<dbReference type="InterPro" id="IPR023765">
    <property type="entry name" value="SBP_5_CS"/>
</dbReference>
<reference evidence="5 7" key="2">
    <citation type="journal article" date="2017" name="BMC Genomics">
        <title>Genomic analysis of methanogenic archaea reveals a shift towards energy conservation.</title>
        <authorList>
            <person name="Gilmore S.P."/>
            <person name="Henske J.K."/>
            <person name="Sexton J.A."/>
            <person name="Solomon K.V."/>
            <person name="Seppala S."/>
            <person name="Yoo J.I."/>
            <person name="Huyett L.M."/>
            <person name="Pressman A."/>
            <person name="Cogan J.Z."/>
            <person name="Kivenson V."/>
            <person name="Peng X."/>
            <person name="Tan Y."/>
            <person name="Valentine D.L."/>
            <person name="O'Malley M.A."/>
        </authorList>
    </citation>
    <scope>NUCLEOTIDE SEQUENCE [LARGE SCALE GENOMIC DNA]</scope>
    <source>
        <strain evidence="5 7">1R-7</strain>
    </source>
</reference>
<dbReference type="GO" id="GO:0042597">
    <property type="term" value="C:periplasmic space"/>
    <property type="evidence" value="ECO:0007669"/>
    <property type="project" value="UniProtKB-ARBA"/>
</dbReference>
<evidence type="ECO:0000313" key="7">
    <source>
        <dbReference type="Proteomes" id="UP000217528"/>
    </source>
</evidence>
<dbReference type="Proteomes" id="UP000217528">
    <property type="component" value="Unassembled WGS sequence"/>
</dbReference>
<dbReference type="PIRSF" id="PIRSF002741">
    <property type="entry name" value="MppA"/>
    <property type="match status" value="1"/>
</dbReference>
<dbReference type="EMBL" id="LWMS01000001">
    <property type="protein sequence ID" value="PWL09070.1"/>
    <property type="molecule type" value="Genomic_DNA"/>
</dbReference>
<dbReference type="EMBL" id="LMVN01000021">
    <property type="protein sequence ID" value="PAV07142.1"/>
    <property type="molecule type" value="Genomic_DNA"/>
</dbReference>
<feature type="domain" description="Solute-binding protein family 5" evidence="4">
    <location>
        <begin position="83"/>
        <end position="452"/>
    </location>
</feature>
<evidence type="ECO:0000313" key="5">
    <source>
        <dbReference type="EMBL" id="PAV07142.1"/>
    </source>
</evidence>
<gene>
    <name evidence="6" type="primary">appA</name>
    <name evidence="5" type="ORF">ASJ82_05555</name>
    <name evidence="6" type="ORF">MSCUN_00450</name>
</gene>
<protein>
    <submittedName>
        <fullName evidence="5">Nickel ABC transporter substrate-binding protein</fullName>
    </submittedName>
    <submittedName>
        <fullName evidence="6">Oligopeptide-binding protein AppA</fullName>
    </submittedName>
</protein>
<dbReference type="OrthoDB" id="194307at2157"/>
<keyword evidence="3" id="KW-0732">Signal</keyword>
<dbReference type="RefSeq" id="WP_095608808.1">
    <property type="nucleotide sequence ID" value="NZ_LMVN01000021.1"/>
</dbReference>
<proteinExistence type="inferred from homology"/>
<evidence type="ECO:0000259" key="4">
    <source>
        <dbReference type="Pfam" id="PF00496"/>
    </source>
</evidence>
<accession>A0A2A2HCJ7</accession>
<dbReference type="GO" id="GO:0015833">
    <property type="term" value="P:peptide transport"/>
    <property type="evidence" value="ECO:0007669"/>
    <property type="project" value="TreeGrafter"/>
</dbReference>
<dbReference type="InterPro" id="IPR030678">
    <property type="entry name" value="Peptide/Ni-bd"/>
</dbReference>
<dbReference type="SUPFAM" id="SSF53850">
    <property type="entry name" value="Periplasmic binding protein-like II"/>
    <property type="match status" value="1"/>
</dbReference>
<evidence type="ECO:0000256" key="3">
    <source>
        <dbReference type="ARBA" id="ARBA00022729"/>
    </source>
</evidence>
<dbReference type="InterPro" id="IPR000914">
    <property type="entry name" value="SBP_5_dom"/>
</dbReference>
<evidence type="ECO:0000313" key="6">
    <source>
        <dbReference type="EMBL" id="PWL09070.1"/>
    </source>
</evidence>
<dbReference type="PROSITE" id="PS01040">
    <property type="entry name" value="SBP_BACTERIAL_5"/>
    <property type="match status" value="1"/>
</dbReference>
<reference evidence="6 8" key="1">
    <citation type="submission" date="2016-04" db="EMBL/GenBank/DDBJ databases">
        <title>Genome sequence of Methanosphaera cuniculi DSM 4103.</title>
        <authorList>
            <person name="Poehlein A."/>
            <person name="Seedorf H."/>
            <person name="Daniel R."/>
        </authorList>
    </citation>
    <scope>NUCLEOTIDE SEQUENCE [LARGE SCALE GENOMIC DNA]</scope>
    <source>
        <strain evidence="6 8">DSM 4103</strain>
    </source>
</reference>
<comment type="caution">
    <text evidence="5">The sequence shown here is derived from an EMBL/GenBank/DDBJ whole genome shotgun (WGS) entry which is preliminary data.</text>
</comment>
<dbReference type="Proteomes" id="UP000246004">
    <property type="component" value="Unassembled WGS sequence"/>
</dbReference>
<sequence length="543" mass="60557">MQKKNIKYLIIGLIALIIIIIAAASVLGNSTDTDPTHLVVAFSGHGGEPEAGFNPLTGWGCGHLNFNPLIQSTLLTSDENGTFKNDVATGYNVSSDGLTWTVGIRDDIKFSNNESLKASDVAFTFNEARTSNSELDMSNLDHATAINDTTVEFKLKEPQSTFVYSLRYIGIVPEKDYNNETYGEHPIGSGPYKLEQWDRGQQAILVANDNYYGEKPYFKQLTLLFTTEKNSLEFVKSNKADVVEASFMDLNYKADGYKFVELKSPRAQGVSLPYMNDTGIKTDQGNPVGNNVTGDPAIRKALNIGINREEIVNTVYQGHASVDYTGVDNLPYANPEGKIKDNNPEEAKQILTNAGWVDTDNDGIREKDGTKASFKLYYSSEDMARQSLATVIKQQASELGIEIELVGTDWDTIYQNMYSQGVLMQQSSQDPYKTIYQQYYSKDNFTEDDYMNPNEYNNSEVDSILTQAMQSTNINGSNDLWRQAAYINAENGFGPAANAPWLWVADYDYCYFVNDDIDMGTPPSMGQDVLENICEWKRTNTTN</sequence>
<keyword evidence="7" id="KW-1185">Reference proteome</keyword>
<dbReference type="Gene3D" id="3.40.190.10">
    <property type="entry name" value="Periplasmic binding protein-like II"/>
    <property type="match status" value="1"/>
</dbReference>
<evidence type="ECO:0000256" key="2">
    <source>
        <dbReference type="ARBA" id="ARBA00022448"/>
    </source>
</evidence>
<dbReference type="PANTHER" id="PTHR30290">
    <property type="entry name" value="PERIPLASMIC BINDING COMPONENT OF ABC TRANSPORTER"/>
    <property type="match status" value="1"/>
</dbReference>
<dbReference type="Pfam" id="PF00496">
    <property type="entry name" value="SBP_bac_5"/>
    <property type="match status" value="1"/>
</dbReference>
<dbReference type="GO" id="GO:0043190">
    <property type="term" value="C:ATP-binding cassette (ABC) transporter complex"/>
    <property type="evidence" value="ECO:0007669"/>
    <property type="project" value="InterPro"/>
</dbReference>
<name>A0A2A2HCJ7_9EURY</name>
<comment type="similarity">
    <text evidence="1">Belongs to the bacterial solute-binding protein 5 family.</text>
</comment>
<dbReference type="InterPro" id="IPR039424">
    <property type="entry name" value="SBP_5"/>
</dbReference>
<dbReference type="CDD" id="cd08518">
    <property type="entry name" value="PBP2_NikA_DppA_OppA_like_19"/>
    <property type="match status" value="1"/>
</dbReference>